<name>A0A4R9KAF8_9LEPT</name>
<evidence type="ECO:0000313" key="3">
    <source>
        <dbReference type="Proteomes" id="UP000297762"/>
    </source>
</evidence>
<dbReference type="RefSeq" id="WP_135648869.1">
    <property type="nucleotide sequence ID" value="NZ_RQGF01000014.1"/>
</dbReference>
<comment type="caution">
    <text evidence="2">The sequence shown here is derived from an EMBL/GenBank/DDBJ whole genome shotgun (WGS) entry which is preliminary data.</text>
</comment>
<feature type="transmembrane region" description="Helical" evidence="1">
    <location>
        <begin position="51"/>
        <end position="69"/>
    </location>
</feature>
<feature type="transmembrane region" description="Helical" evidence="1">
    <location>
        <begin position="81"/>
        <end position="101"/>
    </location>
</feature>
<proteinExistence type="predicted"/>
<evidence type="ECO:0000256" key="1">
    <source>
        <dbReference type="SAM" id="Phobius"/>
    </source>
</evidence>
<feature type="transmembrane region" description="Helical" evidence="1">
    <location>
        <begin position="7"/>
        <end position="31"/>
    </location>
</feature>
<keyword evidence="3" id="KW-1185">Reference proteome</keyword>
<organism evidence="2 3">
    <name type="scientific">Leptospira sarikeiensis</name>
    <dbReference type="NCBI Taxonomy" id="2484943"/>
    <lineage>
        <taxon>Bacteria</taxon>
        <taxon>Pseudomonadati</taxon>
        <taxon>Spirochaetota</taxon>
        <taxon>Spirochaetia</taxon>
        <taxon>Leptospirales</taxon>
        <taxon>Leptospiraceae</taxon>
        <taxon>Leptospira</taxon>
    </lineage>
</organism>
<dbReference type="AlphaFoldDB" id="A0A4R9KAF8"/>
<gene>
    <name evidence="2" type="ORF">EHQ64_07490</name>
</gene>
<reference evidence="2" key="1">
    <citation type="journal article" date="2019" name="PLoS Negl. Trop. Dis.">
        <title>Revisiting the worldwide diversity of Leptospira species in the environment.</title>
        <authorList>
            <person name="Vincent A.T."/>
            <person name="Schiettekatte O."/>
            <person name="Bourhy P."/>
            <person name="Veyrier F.J."/>
            <person name="Picardeau M."/>
        </authorList>
    </citation>
    <scope>NUCLEOTIDE SEQUENCE [LARGE SCALE GENOMIC DNA]</scope>
    <source>
        <strain evidence="2">201702455</strain>
    </source>
</reference>
<accession>A0A4R9KAF8</accession>
<protein>
    <submittedName>
        <fullName evidence="2">Uncharacterized protein</fullName>
    </submittedName>
</protein>
<sequence length="134" mass="14191">MAAKEKIFTILKSIGAVFLGILINAIPAISIDAVLHSTGVYPPMGVRMSDPLFALAFSYRFALALIGGMGTAKFAPKSPIVHVWILGIIGTLASTAGHLQMGHLGPSWYSIGLIVISIPISLLGAQFYLKNRKG</sequence>
<feature type="transmembrane region" description="Helical" evidence="1">
    <location>
        <begin position="107"/>
        <end position="129"/>
    </location>
</feature>
<keyword evidence="1" id="KW-0472">Membrane</keyword>
<evidence type="ECO:0000313" key="2">
    <source>
        <dbReference type="EMBL" id="TGL63006.1"/>
    </source>
</evidence>
<dbReference type="Proteomes" id="UP000297762">
    <property type="component" value="Unassembled WGS sequence"/>
</dbReference>
<dbReference type="EMBL" id="RQGF01000014">
    <property type="protein sequence ID" value="TGL63006.1"/>
    <property type="molecule type" value="Genomic_DNA"/>
</dbReference>
<keyword evidence="1" id="KW-1133">Transmembrane helix</keyword>
<keyword evidence="1" id="KW-0812">Transmembrane</keyword>
<dbReference type="OrthoDB" id="343256at2"/>